<protein>
    <submittedName>
        <fullName evidence="3">Fatty acid desaturase</fullName>
    </submittedName>
</protein>
<dbReference type="EMBL" id="JAFLNC010000004">
    <property type="protein sequence ID" value="MBO0334454.1"/>
    <property type="molecule type" value="Genomic_DNA"/>
</dbReference>
<dbReference type="InterPro" id="IPR005804">
    <property type="entry name" value="FA_desaturase_dom"/>
</dbReference>
<keyword evidence="1" id="KW-0812">Transmembrane</keyword>
<evidence type="ECO:0000256" key="1">
    <source>
        <dbReference type="SAM" id="Phobius"/>
    </source>
</evidence>
<dbReference type="Pfam" id="PF00487">
    <property type="entry name" value="FA_desaturase"/>
    <property type="match status" value="1"/>
</dbReference>
<evidence type="ECO:0000259" key="2">
    <source>
        <dbReference type="Pfam" id="PF00487"/>
    </source>
</evidence>
<keyword evidence="4" id="KW-1185">Reference proteome</keyword>
<feature type="domain" description="Fatty acid desaturase" evidence="2">
    <location>
        <begin position="51"/>
        <end position="287"/>
    </location>
</feature>
<reference evidence="3 4" key="1">
    <citation type="submission" date="2021-03" db="EMBL/GenBank/DDBJ databases">
        <title>Sneathiella sp. CAU 1612 isolated from Kang Won-do.</title>
        <authorList>
            <person name="Kim W."/>
        </authorList>
    </citation>
    <scope>NUCLEOTIDE SEQUENCE [LARGE SCALE GENOMIC DNA]</scope>
    <source>
        <strain evidence="3 4">CAU 1612</strain>
    </source>
</reference>
<name>A0ABS3F7F8_9PROT</name>
<keyword evidence="1" id="KW-1133">Transmembrane helix</keyword>
<feature type="transmembrane region" description="Helical" evidence="1">
    <location>
        <begin position="53"/>
        <end position="70"/>
    </location>
</feature>
<dbReference type="PANTHER" id="PTHR12879:SF8">
    <property type="entry name" value="SPHINGOLIPID DELTA(4)-DESATURASE DES1"/>
    <property type="match status" value="1"/>
</dbReference>
<dbReference type="RefSeq" id="WP_207046267.1">
    <property type="nucleotide sequence ID" value="NZ_JAFLNC010000004.1"/>
</dbReference>
<feature type="transmembrane region" description="Helical" evidence="1">
    <location>
        <begin position="27"/>
        <end position="47"/>
    </location>
</feature>
<feature type="transmembrane region" description="Helical" evidence="1">
    <location>
        <begin position="179"/>
        <end position="202"/>
    </location>
</feature>
<evidence type="ECO:0000313" key="3">
    <source>
        <dbReference type="EMBL" id="MBO0334454.1"/>
    </source>
</evidence>
<comment type="caution">
    <text evidence="3">The sequence shown here is derived from an EMBL/GenBank/DDBJ whole genome shotgun (WGS) entry which is preliminary data.</text>
</comment>
<keyword evidence="1" id="KW-0472">Membrane</keyword>
<evidence type="ECO:0000313" key="4">
    <source>
        <dbReference type="Proteomes" id="UP000664761"/>
    </source>
</evidence>
<dbReference type="Proteomes" id="UP000664761">
    <property type="component" value="Unassembled WGS sequence"/>
</dbReference>
<sequence length="298" mass="34042">MESRDFIKSLTRGQREILTRRSDVKGLMHLAGHGGLILLIGALIALAGPGWPLLMLPQGILIIFLFTALHESVHRTAFRSLWLNKWVARVCGLLVVLPPEWFRYFHIEHHRFTQDPLRDPELFTPKPETLPQYIWHVSGIPIWISHFKTLFRNAAGRCDDPFVPAHGRASVTREAQAMLLAYAALLVFSLAAGSALLLYVWIVPALLGQPFLRLYLLAEHGLCPEEEGDIFTNTRTTLTNPLMRKLAWSMPFHAEHHAFPAVPFHALENLHSLVRPHLQETERGYIAFHRDYIRQLRG</sequence>
<organism evidence="3 4">
    <name type="scientific">Sneathiella sedimenti</name>
    <dbReference type="NCBI Taxonomy" id="2816034"/>
    <lineage>
        <taxon>Bacteria</taxon>
        <taxon>Pseudomonadati</taxon>
        <taxon>Pseudomonadota</taxon>
        <taxon>Alphaproteobacteria</taxon>
        <taxon>Sneathiellales</taxon>
        <taxon>Sneathiellaceae</taxon>
        <taxon>Sneathiella</taxon>
    </lineage>
</organism>
<accession>A0ABS3F7F8</accession>
<gene>
    <name evidence="3" type="ORF">J0X12_12560</name>
</gene>
<proteinExistence type="predicted"/>
<dbReference type="PANTHER" id="PTHR12879">
    <property type="entry name" value="SPHINGOLIPID DELTA 4 DESATURASE/C-4 HYDROXYLASE PROTEIN DES2"/>
    <property type="match status" value="1"/>
</dbReference>